<accession>A0A3P7IRI5</accession>
<evidence type="ECO:0008006" key="3">
    <source>
        <dbReference type="Google" id="ProtNLM"/>
    </source>
</evidence>
<evidence type="ECO:0000313" key="1">
    <source>
        <dbReference type="EMBL" id="VDM75511.1"/>
    </source>
</evidence>
<reference evidence="1 2" key="1">
    <citation type="submission" date="2018-11" db="EMBL/GenBank/DDBJ databases">
        <authorList>
            <consortium name="Pathogen Informatics"/>
        </authorList>
    </citation>
    <scope>NUCLEOTIDE SEQUENCE [LARGE SCALE GENOMIC DNA]</scope>
</reference>
<protein>
    <recommendedName>
        <fullName evidence="3">SXP/RAL-2 family protein Ani s 5-like cation-binding domain-containing protein</fullName>
    </recommendedName>
</protein>
<proteinExistence type="predicted"/>
<name>A0A3P7IRI5_STRVU</name>
<dbReference type="Proteomes" id="UP000270094">
    <property type="component" value="Unassembled WGS sequence"/>
</dbReference>
<dbReference type="EMBL" id="UYYB01095428">
    <property type="protein sequence ID" value="VDM75511.1"/>
    <property type="molecule type" value="Genomic_DNA"/>
</dbReference>
<dbReference type="AlphaFoldDB" id="A0A3P7IRI5"/>
<organism evidence="1 2">
    <name type="scientific">Strongylus vulgaris</name>
    <name type="common">Blood worm</name>
    <dbReference type="NCBI Taxonomy" id="40348"/>
    <lineage>
        <taxon>Eukaryota</taxon>
        <taxon>Metazoa</taxon>
        <taxon>Ecdysozoa</taxon>
        <taxon>Nematoda</taxon>
        <taxon>Chromadorea</taxon>
        <taxon>Rhabditida</taxon>
        <taxon>Rhabditina</taxon>
        <taxon>Rhabditomorpha</taxon>
        <taxon>Strongyloidea</taxon>
        <taxon>Strongylidae</taxon>
        <taxon>Strongylus</taxon>
    </lineage>
</organism>
<keyword evidence="2" id="KW-1185">Reference proteome</keyword>
<gene>
    <name evidence="1" type="ORF">SVUK_LOCUS10509</name>
</gene>
<evidence type="ECO:0000313" key="2">
    <source>
        <dbReference type="Proteomes" id="UP000270094"/>
    </source>
</evidence>
<sequence>MRTAFLVLTLASVLIAYDPVFVLDLKALVPYDMDKRQLNILNKDQSLIRSDKKKKLDVILERQDENIKNKYKEVVEAKQLKYSNTMKARFAAARDLIGE</sequence>